<proteinExistence type="predicted"/>
<comment type="caution">
    <text evidence="2">The sequence shown here is derived from an EMBL/GenBank/DDBJ whole genome shotgun (WGS) entry which is preliminary data.</text>
</comment>
<evidence type="ECO:0000313" key="2">
    <source>
        <dbReference type="EMBL" id="RCW83738.1"/>
    </source>
</evidence>
<dbReference type="InterPro" id="IPR051677">
    <property type="entry name" value="AfsR-DnrI-RedD_regulator"/>
</dbReference>
<evidence type="ECO:0008006" key="4">
    <source>
        <dbReference type="Google" id="ProtNLM"/>
    </source>
</evidence>
<dbReference type="GO" id="GO:0006355">
    <property type="term" value="P:regulation of DNA-templated transcription"/>
    <property type="evidence" value="ECO:0007669"/>
    <property type="project" value="InterPro"/>
</dbReference>
<name>A0A368YW10_9HYPH</name>
<protein>
    <recommendedName>
        <fullName evidence="4">SARP family transcriptional regulator</fullName>
    </recommendedName>
</protein>
<dbReference type="Proteomes" id="UP000253324">
    <property type="component" value="Unassembled WGS sequence"/>
</dbReference>
<dbReference type="AlphaFoldDB" id="A0A368YW10"/>
<dbReference type="Gene3D" id="1.25.40.10">
    <property type="entry name" value="Tetratricopeptide repeat domain"/>
    <property type="match status" value="1"/>
</dbReference>
<dbReference type="Gene3D" id="1.10.10.10">
    <property type="entry name" value="Winged helix-like DNA-binding domain superfamily/Winged helix DNA-binding domain"/>
    <property type="match status" value="1"/>
</dbReference>
<gene>
    <name evidence="2" type="ORF">C7476_105233</name>
</gene>
<evidence type="ECO:0000313" key="3">
    <source>
        <dbReference type="Proteomes" id="UP000253324"/>
    </source>
</evidence>
<dbReference type="InterPro" id="IPR016032">
    <property type="entry name" value="Sig_transdc_resp-reg_C-effctor"/>
</dbReference>
<dbReference type="InterPro" id="IPR036388">
    <property type="entry name" value="WH-like_DNA-bd_sf"/>
</dbReference>
<sequence length="662" mass="73545">MYNFPGISVPVYPRGLPIHADMLPKLLFVPNLEREPKRKQDKATHEAPRGLTLMDRSQQSEAAYRMYLIGPFAITDPEGKVLTPKSQKSQAILAMLAVSLRGSRSRVWLRDKLWSDRPEDQASASLRQALLDIRKCLGNARDILVADKNTVSLRMDCIRLDIDDILSERHTAGDDEVAAEHFLEGVDVRDPEFEEWLTLERQVWQRRCDEGQLQHKFEPKLEFAREQRAPTPLVPLTASNRGKDSGAANGPSDDATGGSGSNVSSRQWVVAILPSRIAGQGENGPILASEVTSLIAKSLVEGTDIRVTDFSFGGGPWANSSNGVGPGSEIALATPIGIQLELTLTNQTVLIVASILRLADHSLIWKDSCVVDKRLLERGESNQLHALINHLIDEVHGSFLFRAEGGRLERETTLVEAVNSIFRLSREDLDRAERILHKIAADRPSSSVYAWLAFIRTFRVGQRFSPYDSTIIEEAEFYARKALELDVNNSVALALVGHVHSFLFCEYDYAAGLFERAIRINPAQPLGWDLYSMLHCYAGQPEKAMAMANWVQNLGFYSVHKYYFDTTKCISAALAGDHAAAIAAGEDALRMRPDFNSLLRYMAASHAHRGEMELAGRYVERLEAVEPNFSIESLKDNRYPLLKTGGGKMLIAGLTKAGVKLR</sequence>
<reference evidence="2 3" key="1">
    <citation type="submission" date="2018-07" db="EMBL/GenBank/DDBJ databases">
        <title>Genomic Encyclopedia of Type Strains, Phase III (KMG-III): the genomes of soil and plant-associated and newly described type strains.</title>
        <authorList>
            <person name="Whitman W."/>
        </authorList>
    </citation>
    <scope>NUCLEOTIDE SEQUENCE [LARGE SCALE GENOMIC DNA]</scope>
    <source>
        <strain evidence="2 3">31-25a</strain>
    </source>
</reference>
<evidence type="ECO:0000256" key="1">
    <source>
        <dbReference type="SAM" id="MobiDB-lite"/>
    </source>
</evidence>
<feature type="compositionally biased region" description="Basic and acidic residues" evidence="1">
    <location>
        <begin position="219"/>
        <end position="228"/>
    </location>
</feature>
<accession>A0A368YW10</accession>
<dbReference type="PANTHER" id="PTHR35807">
    <property type="entry name" value="TRANSCRIPTIONAL REGULATOR REDD-RELATED"/>
    <property type="match status" value="1"/>
</dbReference>
<feature type="region of interest" description="Disordered" evidence="1">
    <location>
        <begin position="219"/>
        <end position="262"/>
    </location>
</feature>
<keyword evidence="3" id="KW-1185">Reference proteome</keyword>
<dbReference type="EMBL" id="QPJM01000005">
    <property type="protein sequence ID" value="RCW83738.1"/>
    <property type="molecule type" value="Genomic_DNA"/>
</dbReference>
<organism evidence="2 3">
    <name type="scientific">Phyllobacterium bourgognense</name>
    <dbReference type="NCBI Taxonomy" id="314236"/>
    <lineage>
        <taxon>Bacteria</taxon>
        <taxon>Pseudomonadati</taxon>
        <taxon>Pseudomonadota</taxon>
        <taxon>Alphaproteobacteria</taxon>
        <taxon>Hyphomicrobiales</taxon>
        <taxon>Phyllobacteriaceae</taxon>
        <taxon>Phyllobacterium</taxon>
    </lineage>
</organism>
<dbReference type="SUPFAM" id="SSF46894">
    <property type="entry name" value="C-terminal effector domain of the bipartite response regulators"/>
    <property type="match status" value="1"/>
</dbReference>
<dbReference type="SUPFAM" id="SSF48452">
    <property type="entry name" value="TPR-like"/>
    <property type="match status" value="1"/>
</dbReference>
<dbReference type="InterPro" id="IPR011990">
    <property type="entry name" value="TPR-like_helical_dom_sf"/>
</dbReference>
<dbReference type="GO" id="GO:0003677">
    <property type="term" value="F:DNA binding"/>
    <property type="evidence" value="ECO:0007669"/>
    <property type="project" value="InterPro"/>
</dbReference>